<dbReference type="Pfam" id="PF00440">
    <property type="entry name" value="TetR_N"/>
    <property type="match status" value="1"/>
</dbReference>
<dbReference type="InterPro" id="IPR050109">
    <property type="entry name" value="HTH-type_TetR-like_transc_reg"/>
</dbReference>
<keyword evidence="3" id="KW-0804">Transcription</keyword>
<dbReference type="InterPro" id="IPR001647">
    <property type="entry name" value="HTH_TetR"/>
</dbReference>
<dbReference type="RefSeq" id="WP_050371950.1">
    <property type="nucleotide sequence ID" value="NZ_KQ257822.1"/>
</dbReference>
<keyword evidence="1" id="KW-0805">Transcription regulation</keyword>
<gene>
    <name evidence="7" type="ORF">IQ63_20435</name>
</gene>
<dbReference type="SUPFAM" id="SSF48498">
    <property type="entry name" value="Tetracyclin repressor-like, C-terminal domain"/>
    <property type="match status" value="1"/>
</dbReference>
<feature type="DNA-binding region" description="H-T-H motif" evidence="4">
    <location>
        <begin position="51"/>
        <end position="70"/>
    </location>
</feature>
<dbReference type="OrthoDB" id="5112469at2"/>
<dbReference type="Gene3D" id="1.10.357.10">
    <property type="entry name" value="Tetracycline Repressor, domain 2"/>
    <property type="match status" value="1"/>
</dbReference>
<organism evidence="7 8">
    <name type="scientific">Streptomyces acidiscabies</name>
    <dbReference type="NCBI Taxonomy" id="42234"/>
    <lineage>
        <taxon>Bacteria</taxon>
        <taxon>Bacillati</taxon>
        <taxon>Actinomycetota</taxon>
        <taxon>Actinomycetes</taxon>
        <taxon>Kitasatosporales</taxon>
        <taxon>Streptomycetaceae</taxon>
        <taxon>Streptomyces</taxon>
    </lineage>
</organism>
<dbReference type="GO" id="GO:0000976">
    <property type="term" value="F:transcription cis-regulatory region binding"/>
    <property type="evidence" value="ECO:0007669"/>
    <property type="project" value="TreeGrafter"/>
</dbReference>
<dbReference type="EMBL" id="JPPY01000129">
    <property type="protein sequence ID" value="KND33100.1"/>
    <property type="molecule type" value="Genomic_DNA"/>
</dbReference>
<name>A0A0L0K655_9ACTN</name>
<dbReference type="SUPFAM" id="SSF46689">
    <property type="entry name" value="Homeodomain-like"/>
    <property type="match status" value="1"/>
</dbReference>
<evidence type="ECO:0000259" key="6">
    <source>
        <dbReference type="PROSITE" id="PS50977"/>
    </source>
</evidence>
<evidence type="ECO:0000313" key="7">
    <source>
        <dbReference type="EMBL" id="KND33100.1"/>
    </source>
</evidence>
<keyword evidence="2 4" id="KW-0238">DNA-binding</keyword>
<comment type="caution">
    <text evidence="7">The sequence shown here is derived from an EMBL/GenBank/DDBJ whole genome shotgun (WGS) entry which is preliminary data.</text>
</comment>
<dbReference type="InterPro" id="IPR009057">
    <property type="entry name" value="Homeodomain-like_sf"/>
</dbReference>
<reference evidence="8" key="1">
    <citation type="submission" date="2014-07" db="EMBL/GenBank/DDBJ databases">
        <title>Genome sequencing of plant-pathogenic Streptomyces species.</title>
        <authorList>
            <person name="Harrison J."/>
            <person name="Sapp M."/>
            <person name="Thwaites R."/>
            <person name="Studholme D.J."/>
        </authorList>
    </citation>
    <scope>NUCLEOTIDE SEQUENCE [LARGE SCALE GENOMIC DNA]</scope>
    <source>
        <strain evidence="8">NCPPB 4445</strain>
    </source>
</reference>
<evidence type="ECO:0000256" key="1">
    <source>
        <dbReference type="ARBA" id="ARBA00023015"/>
    </source>
</evidence>
<dbReference type="GO" id="GO:0003700">
    <property type="term" value="F:DNA-binding transcription factor activity"/>
    <property type="evidence" value="ECO:0007669"/>
    <property type="project" value="TreeGrafter"/>
</dbReference>
<evidence type="ECO:0000256" key="5">
    <source>
        <dbReference type="SAM" id="MobiDB-lite"/>
    </source>
</evidence>
<feature type="compositionally biased region" description="Basic residues" evidence="5">
    <location>
        <begin position="18"/>
        <end position="27"/>
    </location>
</feature>
<dbReference type="PANTHER" id="PTHR30055:SF234">
    <property type="entry name" value="HTH-TYPE TRANSCRIPTIONAL REGULATOR BETI"/>
    <property type="match status" value="1"/>
</dbReference>
<dbReference type="Proteomes" id="UP000037151">
    <property type="component" value="Unassembled WGS sequence"/>
</dbReference>
<evidence type="ECO:0000313" key="8">
    <source>
        <dbReference type="Proteomes" id="UP000037151"/>
    </source>
</evidence>
<proteinExistence type="predicted"/>
<dbReference type="InterPro" id="IPR036271">
    <property type="entry name" value="Tet_transcr_reg_TetR-rel_C_sf"/>
</dbReference>
<dbReference type="PRINTS" id="PR00455">
    <property type="entry name" value="HTHTETR"/>
</dbReference>
<protein>
    <recommendedName>
        <fullName evidence="6">HTH tetR-type domain-containing protein</fullName>
    </recommendedName>
</protein>
<feature type="domain" description="HTH tetR-type" evidence="6">
    <location>
        <begin position="28"/>
        <end position="88"/>
    </location>
</feature>
<accession>A0A0L0K655</accession>
<feature type="region of interest" description="Disordered" evidence="5">
    <location>
        <begin position="1"/>
        <end position="27"/>
    </location>
</feature>
<evidence type="ECO:0000256" key="4">
    <source>
        <dbReference type="PROSITE-ProRule" id="PRU00335"/>
    </source>
</evidence>
<sequence length="211" mass="23588">MSNTKPEAPLKAEEATSRRTRARRAAPHVRSEQILDAAVEVLLERGLPATTMDQIARTAGIGKGTMYLYFESKTQILAALRTRWVERALVSCNSAALYGRQVSTLTRVERFIEALFDATAADRLLLGILFREAGLEDHNEISLVRDDLLRHVREGIRSGDLEVRDPEIVVSFLLHGVYGVFVEALTSGDANHKQLLSAVRRIIRLQLGRQE</sequence>
<dbReference type="InterPro" id="IPR023772">
    <property type="entry name" value="DNA-bd_HTH_TetR-type_CS"/>
</dbReference>
<dbReference type="PANTHER" id="PTHR30055">
    <property type="entry name" value="HTH-TYPE TRANSCRIPTIONAL REGULATOR RUTR"/>
    <property type="match status" value="1"/>
</dbReference>
<dbReference type="PATRIC" id="fig|42234.21.peg.4214"/>
<evidence type="ECO:0000256" key="3">
    <source>
        <dbReference type="ARBA" id="ARBA00023163"/>
    </source>
</evidence>
<dbReference type="PROSITE" id="PS01081">
    <property type="entry name" value="HTH_TETR_1"/>
    <property type="match status" value="1"/>
</dbReference>
<feature type="compositionally biased region" description="Basic and acidic residues" evidence="5">
    <location>
        <begin position="8"/>
        <end position="17"/>
    </location>
</feature>
<dbReference type="PROSITE" id="PS50977">
    <property type="entry name" value="HTH_TETR_2"/>
    <property type="match status" value="1"/>
</dbReference>
<evidence type="ECO:0000256" key="2">
    <source>
        <dbReference type="ARBA" id="ARBA00023125"/>
    </source>
</evidence>
<dbReference type="AlphaFoldDB" id="A0A0L0K655"/>